<feature type="transmembrane region" description="Helical" evidence="2">
    <location>
        <begin position="55"/>
        <end position="76"/>
    </location>
</feature>
<feature type="region of interest" description="Disordered" evidence="1">
    <location>
        <begin position="83"/>
        <end position="105"/>
    </location>
</feature>
<accession>A0A8W7P9D0</accession>
<evidence type="ECO:0000256" key="1">
    <source>
        <dbReference type="SAM" id="MobiDB-lite"/>
    </source>
</evidence>
<keyword evidence="2" id="KW-0812">Transmembrane</keyword>
<keyword evidence="2" id="KW-0472">Membrane</keyword>
<dbReference type="AlphaFoldDB" id="A0A8W7P9D0"/>
<keyword evidence="2" id="KW-1133">Transmembrane helix</keyword>
<evidence type="ECO:0000256" key="2">
    <source>
        <dbReference type="SAM" id="Phobius"/>
    </source>
</evidence>
<organism evidence="3">
    <name type="scientific">Anopheles coluzzii</name>
    <name type="common">African malaria mosquito</name>
    <dbReference type="NCBI Taxonomy" id="1518534"/>
    <lineage>
        <taxon>Eukaryota</taxon>
        <taxon>Metazoa</taxon>
        <taxon>Ecdysozoa</taxon>
        <taxon>Arthropoda</taxon>
        <taxon>Hexapoda</taxon>
        <taxon>Insecta</taxon>
        <taxon>Pterygota</taxon>
        <taxon>Neoptera</taxon>
        <taxon>Endopterygota</taxon>
        <taxon>Diptera</taxon>
        <taxon>Nematocera</taxon>
        <taxon>Culicoidea</taxon>
        <taxon>Culicidae</taxon>
        <taxon>Anophelinae</taxon>
        <taxon>Anopheles</taxon>
    </lineage>
</organism>
<name>A0A8W7P9D0_ANOCL</name>
<proteinExistence type="predicted"/>
<evidence type="ECO:0000313" key="3">
    <source>
        <dbReference type="EnsemblMetazoa" id="ACOM027222-PA.1"/>
    </source>
</evidence>
<dbReference type="EnsemblMetazoa" id="ACOM027222-RA">
    <property type="protein sequence ID" value="ACOM027222-PA.1"/>
    <property type="gene ID" value="ACOM027222"/>
</dbReference>
<protein>
    <submittedName>
        <fullName evidence="3">Uncharacterized protein</fullName>
    </submittedName>
</protein>
<sequence>MNINEIAHIAAGCSVCTDALALAAKVTDEYCQIDPNGAECLHHYAILGSDSTLPYWYSTYTGCIGAFGCLAGYLCCSMRATEDRSTDRTQSRNPIVLLGGSHTPL</sequence>
<dbReference type="Proteomes" id="UP000075882">
    <property type="component" value="Unassembled WGS sequence"/>
</dbReference>
<reference evidence="3" key="1">
    <citation type="submission" date="2022-08" db="UniProtKB">
        <authorList>
            <consortium name="EnsemblMetazoa"/>
        </authorList>
    </citation>
    <scope>IDENTIFICATION</scope>
</reference>